<organism evidence="1 2">
    <name type="scientific">Zopfia rhizophila CBS 207.26</name>
    <dbReference type="NCBI Taxonomy" id="1314779"/>
    <lineage>
        <taxon>Eukaryota</taxon>
        <taxon>Fungi</taxon>
        <taxon>Dikarya</taxon>
        <taxon>Ascomycota</taxon>
        <taxon>Pezizomycotina</taxon>
        <taxon>Dothideomycetes</taxon>
        <taxon>Dothideomycetes incertae sedis</taxon>
        <taxon>Zopfiaceae</taxon>
        <taxon>Zopfia</taxon>
    </lineage>
</organism>
<gene>
    <name evidence="1" type="ORF">K469DRAFT_366460</name>
</gene>
<keyword evidence="2" id="KW-1185">Reference proteome</keyword>
<proteinExistence type="predicted"/>
<dbReference type="AlphaFoldDB" id="A0A6A6EIF8"/>
<dbReference type="EMBL" id="ML994617">
    <property type="protein sequence ID" value="KAF2191201.1"/>
    <property type="molecule type" value="Genomic_DNA"/>
</dbReference>
<evidence type="ECO:0000313" key="2">
    <source>
        <dbReference type="Proteomes" id="UP000800200"/>
    </source>
</evidence>
<dbReference type="Proteomes" id="UP000800200">
    <property type="component" value="Unassembled WGS sequence"/>
</dbReference>
<accession>A0A6A6EIF8</accession>
<protein>
    <submittedName>
        <fullName evidence="1">Uncharacterized protein</fullName>
    </submittedName>
</protein>
<evidence type="ECO:0000313" key="1">
    <source>
        <dbReference type="EMBL" id="KAF2191201.1"/>
    </source>
</evidence>
<sequence>MPQAFYHYWLCSTFRHFWFLWSTTAENAAILFTWALPASNLRIAGILFSYTAQASIQYEYAIVITGFDIVSSSVGFALVHAQGLPVYHGKSSCLSPRTFALCIRNSILDEWQSLPATEKASCRASET</sequence>
<reference evidence="1" key="1">
    <citation type="journal article" date="2020" name="Stud. Mycol.">
        <title>101 Dothideomycetes genomes: a test case for predicting lifestyles and emergence of pathogens.</title>
        <authorList>
            <person name="Haridas S."/>
            <person name="Albert R."/>
            <person name="Binder M."/>
            <person name="Bloem J."/>
            <person name="Labutti K."/>
            <person name="Salamov A."/>
            <person name="Andreopoulos B."/>
            <person name="Baker S."/>
            <person name="Barry K."/>
            <person name="Bills G."/>
            <person name="Bluhm B."/>
            <person name="Cannon C."/>
            <person name="Castanera R."/>
            <person name="Culley D."/>
            <person name="Daum C."/>
            <person name="Ezra D."/>
            <person name="Gonzalez J."/>
            <person name="Henrissat B."/>
            <person name="Kuo A."/>
            <person name="Liang C."/>
            <person name="Lipzen A."/>
            <person name="Lutzoni F."/>
            <person name="Magnuson J."/>
            <person name="Mondo S."/>
            <person name="Nolan M."/>
            <person name="Ohm R."/>
            <person name="Pangilinan J."/>
            <person name="Park H.-J."/>
            <person name="Ramirez L."/>
            <person name="Alfaro M."/>
            <person name="Sun H."/>
            <person name="Tritt A."/>
            <person name="Yoshinaga Y."/>
            <person name="Zwiers L.-H."/>
            <person name="Turgeon B."/>
            <person name="Goodwin S."/>
            <person name="Spatafora J."/>
            <person name="Crous P."/>
            <person name="Grigoriev I."/>
        </authorList>
    </citation>
    <scope>NUCLEOTIDE SEQUENCE</scope>
    <source>
        <strain evidence="1">CBS 207.26</strain>
    </source>
</reference>
<name>A0A6A6EIF8_9PEZI</name>